<accession>A0AA39R0U2</accession>
<dbReference type="EMBL" id="JAFEKC020000013">
    <property type="protein sequence ID" value="KAK0511519.1"/>
    <property type="molecule type" value="Genomic_DNA"/>
</dbReference>
<dbReference type="Proteomes" id="UP001166286">
    <property type="component" value="Unassembled WGS sequence"/>
</dbReference>
<dbReference type="Pfam" id="PF01636">
    <property type="entry name" value="APH"/>
    <property type="match status" value="1"/>
</dbReference>
<dbReference type="Gene3D" id="3.90.1200.10">
    <property type="match status" value="1"/>
</dbReference>
<dbReference type="PANTHER" id="PTHR21310">
    <property type="entry name" value="AMINOGLYCOSIDE PHOSPHOTRANSFERASE-RELATED-RELATED"/>
    <property type="match status" value="1"/>
</dbReference>
<evidence type="ECO:0000313" key="3">
    <source>
        <dbReference type="EMBL" id="KAK0511519.1"/>
    </source>
</evidence>
<dbReference type="PANTHER" id="PTHR21310:SF56">
    <property type="entry name" value="AMINOGLYCOSIDE PHOSPHOTRANSFERASE DOMAIN-CONTAINING PROTEIN"/>
    <property type="match status" value="1"/>
</dbReference>
<dbReference type="AlphaFoldDB" id="A0AA39R0U2"/>
<feature type="region of interest" description="Disordered" evidence="1">
    <location>
        <begin position="1"/>
        <end position="60"/>
    </location>
</feature>
<feature type="compositionally biased region" description="Polar residues" evidence="1">
    <location>
        <begin position="18"/>
        <end position="39"/>
    </location>
</feature>
<comment type="caution">
    <text evidence="3">The sequence shown here is derived from an EMBL/GenBank/DDBJ whole genome shotgun (WGS) entry which is preliminary data.</text>
</comment>
<protein>
    <recommendedName>
        <fullName evidence="2">Aminoglycoside phosphotransferase domain-containing protein</fullName>
    </recommendedName>
</protein>
<proteinExistence type="predicted"/>
<evidence type="ECO:0000256" key="1">
    <source>
        <dbReference type="SAM" id="MobiDB-lite"/>
    </source>
</evidence>
<evidence type="ECO:0000313" key="4">
    <source>
        <dbReference type="Proteomes" id="UP001166286"/>
    </source>
</evidence>
<name>A0AA39R0U2_9LECA</name>
<organism evidence="3 4">
    <name type="scientific">Cladonia borealis</name>
    <dbReference type="NCBI Taxonomy" id="184061"/>
    <lineage>
        <taxon>Eukaryota</taxon>
        <taxon>Fungi</taxon>
        <taxon>Dikarya</taxon>
        <taxon>Ascomycota</taxon>
        <taxon>Pezizomycotina</taxon>
        <taxon>Lecanoromycetes</taxon>
        <taxon>OSLEUM clade</taxon>
        <taxon>Lecanoromycetidae</taxon>
        <taxon>Lecanorales</taxon>
        <taxon>Lecanorineae</taxon>
        <taxon>Cladoniaceae</taxon>
        <taxon>Cladonia</taxon>
    </lineage>
</organism>
<sequence>MDTQGAFQKDFASDLPESEQQVPSNTSVMTTDMSDNQEQPPSNPPNVLLSPSEQDGTDTFDCASLLSRSSSFLSDHSETSTIKYTGEPFTEFKTKVEKLCENLWPPPKSMSRLVATRLRANKLLRSLMPPPKGPVVEVERLKGGDYNRITSISLPNSYGHATSKLILRTSRWEESAGRPDRDVAILDFVSQRTIIPVPRVIAKDFSNDNALEMPYVVQSRVPGSDLDSMWAEFSHQQRCVIACEMGLVIKSLLSVESPVPGLIDAASAGTVFADFPNIVPFELRDSSGDFIDDRTVSGDMATPQTTGELFKMVFGKWHAYTLDDDDRETELFRELLETVCDMDNMGGFPTDMHCLCHVDLHSRNVMAEVQPDDDIKITAVLDWDEAVFAPKFVNCQPPWWLWKEDGDERLDENGFETWPYELPSPKSFPATPENQELKRLFEENAGAEYRYLATDTCSRLGRVLFILAKDGLNSNEHFKAAERVVSEWKEVRKSLKGQEVDL</sequence>
<dbReference type="InterPro" id="IPR011009">
    <property type="entry name" value="Kinase-like_dom_sf"/>
</dbReference>
<feature type="domain" description="Aminoglycoside phosphotransferase" evidence="2">
    <location>
        <begin position="163"/>
        <end position="390"/>
    </location>
</feature>
<evidence type="ECO:0000259" key="2">
    <source>
        <dbReference type="Pfam" id="PF01636"/>
    </source>
</evidence>
<dbReference type="InterPro" id="IPR002575">
    <property type="entry name" value="Aminoglycoside_PTrfase"/>
</dbReference>
<reference evidence="3" key="1">
    <citation type="submission" date="2023-03" db="EMBL/GenBank/DDBJ databases">
        <title>Complete genome of Cladonia borealis.</title>
        <authorList>
            <person name="Park H."/>
        </authorList>
    </citation>
    <scope>NUCLEOTIDE SEQUENCE</scope>
    <source>
        <strain evidence="3">ANT050790</strain>
    </source>
</reference>
<dbReference type="SUPFAM" id="SSF56112">
    <property type="entry name" value="Protein kinase-like (PK-like)"/>
    <property type="match status" value="1"/>
</dbReference>
<keyword evidence="4" id="KW-1185">Reference proteome</keyword>
<dbReference type="InterPro" id="IPR051678">
    <property type="entry name" value="AGP_Transferase"/>
</dbReference>
<gene>
    <name evidence="3" type="ORF">JMJ35_006092</name>
</gene>